<dbReference type="InterPro" id="IPR000873">
    <property type="entry name" value="AMP-dep_synth/lig_dom"/>
</dbReference>
<comment type="caution">
    <text evidence="2">The sequence shown here is derived from an EMBL/GenBank/DDBJ whole genome shotgun (WGS) entry which is preliminary data.</text>
</comment>
<name>A0A934IQ12_9HYPH</name>
<dbReference type="EMBL" id="JAEKJA010000063">
    <property type="protein sequence ID" value="MBJ3778906.1"/>
    <property type="molecule type" value="Genomic_DNA"/>
</dbReference>
<feature type="domain" description="AMP-dependent synthetase/ligase" evidence="1">
    <location>
        <begin position="1"/>
        <end position="194"/>
    </location>
</feature>
<dbReference type="GO" id="GO:0005829">
    <property type="term" value="C:cytosol"/>
    <property type="evidence" value="ECO:0007669"/>
    <property type="project" value="TreeGrafter"/>
</dbReference>
<evidence type="ECO:0000259" key="1">
    <source>
        <dbReference type="Pfam" id="PF00501"/>
    </source>
</evidence>
<dbReference type="GO" id="GO:0044550">
    <property type="term" value="P:secondary metabolite biosynthetic process"/>
    <property type="evidence" value="ECO:0007669"/>
    <property type="project" value="TreeGrafter"/>
</dbReference>
<dbReference type="Gene3D" id="3.40.50.12780">
    <property type="entry name" value="N-terminal domain of ligase-like"/>
    <property type="match status" value="1"/>
</dbReference>
<dbReference type="SUPFAM" id="SSF56801">
    <property type="entry name" value="Acetyl-CoA synthetase-like"/>
    <property type="match status" value="1"/>
</dbReference>
<dbReference type="Proteomes" id="UP000609531">
    <property type="component" value="Unassembled WGS sequence"/>
</dbReference>
<reference evidence="2" key="1">
    <citation type="submission" date="2020-12" db="EMBL/GenBank/DDBJ databases">
        <title>Bacterial taxonomy.</title>
        <authorList>
            <person name="Pan X."/>
        </authorList>
    </citation>
    <scope>NUCLEOTIDE SEQUENCE</scope>
    <source>
        <strain evidence="2">B2012</strain>
    </source>
</reference>
<organism evidence="2 3">
    <name type="scientific">Acuticoccus mangrovi</name>
    <dbReference type="NCBI Taxonomy" id="2796142"/>
    <lineage>
        <taxon>Bacteria</taxon>
        <taxon>Pseudomonadati</taxon>
        <taxon>Pseudomonadota</taxon>
        <taxon>Alphaproteobacteria</taxon>
        <taxon>Hyphomicrobiales</taxon>
        <taxon>Amorphaceae</taxon>
        <taxon>Acuticoccus</taxon>
    </lineage>
</organism>
<protein>
    <submittedName>
        <fullName evidence="2">AMP-binding protein</fullName>
    </submittedName>
</protein>
<dbReference type="Pfam" id="PF00501">
    <property type="entry name" value="AMP-binding"/>
    <property type="match status" value="1"/>
</dbReference>
<dbReference type="RefSeq" id="WP_198884805.1">
    <property type="nucleotide sequence ID" value="NZ_JAEKJA010000063.1"/>
</dbReference>
<accession>A0A934IQ12</accession>
<dbReference type="InterPro" id="IPR042099">
    <property type="entry name" value="ANL_N_sf"/>
</dbReference>
<dbReference type="PANTHER" id="PTHR45527">
    <property type="entry name" value="NONRIBOSOMAL PEPTIDE SYNTHETASE"/>
    <property type="match status" value="1"/>
</dbReference>
<dbReference type="PANTHER" id="PTHR45527:SF1">
    <property type="entry name" value="FATTY ACID SYNTHASE"/>
    <property type="match status" value="1"/>
</dbReference>
<keyword evidence="3" id="KW-1185">Reference proteome</keyword>
<gene>
    <name evidence="2" type="ORF">JCR33_24670</name>
</gene>
<feature type="non-terminal residue" evidence="2">
    <location>
        <position position="198"/>
    </location>
</feature>
<evidence type="ECO:0000313" key="3">
    <source>
        <dbReference type="Proteomes" id="UP000609531"/>
    </source>
</evidence>
<evidence type="ECO:0000313" key="2">
    <source>
        <dbReference type="EMBL" id="MBJ3778906.1"/>
    </source>
</evidence>
<dbReference type="GO" id="GO:0031177">
    <property type="term" value="F:phosphopantetheine binding"/>
    <property type="evidence" value="ECO:0007669"/>
    <property type="project" value="TreeGrafter"/>
</dbReference>
<dbReference type="AlphaFoldDB" id="A0A934IQ12"/>
<dbReference type="GO" id="GO:0043041">
    <property type="term" value="P:amino acid activation for nonribosomal peptide biosynthetic process"/>
    <property type="evidence" value="ECO:0007669"/>
    <property type="project" value="TreeGrafter"/>
</dbReference>
<feature type="non-terminal residue" evidence="2">
    <location>
        <position position="1"/>
    </location>
</feature>
<sequence>STGTPKAVCVEHRSIAHYVDHVGRDVLGLDGVSMPLFTAAGFDLTLTSLFVPICHGGRIDIIAEPRPEAALAAVFALDPPPATIKLTPSHVGLLEGSGLVPGRIGAVMLGGEAVTSAHLTILRTYCPQARIINEYGPTETTIGVVAGEMSDEITIGSPYANTGAYVLDERLGLCPAGVVGELYVAGGGLARGYHGRPA</sequence>
<proteinExistence type="predicted"/>